<dbReference type="Ensembl" id="ENSGGOT00000048707.1">
    <property type="protein sequence ID" value="ENSGGOP00000028879.1"/>
    <property type="gene ID" value="ENSGGOG00000039030.1"/>
</dbReference>
<proteinExistence type="predicted"/>
<dbReference type="EMBL" id="CABD030031714">
    <property type="status" value="NOT_ANNOTATED_CDS"/>
    <property type="molecule type" value="Genomic_DNA"/>
</dbReference>
<accession>A0A2I2Y1V7</accession>
<reference evidence="1" key="3">
    <citation type="submission" date="2025-08" db="UniProtKB">
        <authorList>
            <consortium name="Ensembl"/>
        </authorList>
    </citation>
    <scope>IDENTIFICATION</scope>
</reference>
<organism evidence="1 2">
    <name type="scientific">Gorilla gorilla gorilla</name>
    <name type="common">Western lowland gorilla</name>
    <dbReference type="NCBI Taxonomy" id="9595"/>
    <lineage>
        <taxon>Eukaryota</taxon>
        <taxon>Metazoa</taxon>
        <taxon>Chordata</taxon>
        <taxon>Craniata</taxon>
        <taxon>Vertebrata</taxon>
        <taxon>Euteleostomi</taxon>
        <taxon>Mammalia</taxon>
        <taxon>Eutheria</taxon>
        <taxon>Euarchontoglires</taxon>
        <taxon>Primates</taxon>
        <taxon>Haplorrhini</taxon>
        <taxon>Catarrhini</taxon>
        <taxon>Hominidae</taxon>
        <taxon>Gorilla</taxon>
    </lineage>
</organism>
<reference evidence="2" key="1">
    <citation type="submission" date="2011-05" db="EMBL/GenBank/DDBJ databases">
        <title>Insights into the evolution of the great apes provided by the gorilla genome.</title>
        <authorList>
            <person name="Scally A."/>
        </authorList>
    </citation>
    <scope>NUCLEOTIDE SEQUENCE [LARGE SCALE GENOMIC DNA]</scope>
</reference>
<dbReference type="GeneTree" id="ENSGT00960000192449"/>
<reference evidence="1 2" key="2">
    <citation type="journal article" date="2012" name="Nature">
        <title>Insights into hominid evolution from the gorilla genome sequence.</title>
        <authorList>
            <person name="Scally A."/>
            <person name="Dutheil J.Y."/>
            <person name="Hillier L.W."/>
            <person name="Jordan G.E."/>
            <person name="Goodhead I."/>
            <person name="Herrero J."/>
            <person name="Hobolth A."/>
            <person name="Lappalainen T."/>
            <person name="Mailund T."/>
            <person name="Marques-Bonet T."/>
            <person name="McCarthy S."/>
            <person name="Montgomery S.H."/>
            <person name="Schwalie P.C."/>
            <person name="Tang Y.A."/>
            <person name="Ward M.C."/>
            <person name="Xue Y."/>
            <person name="Yngvadottir B."/>
            <person name="Alkan C."/>
            <person name="Andersen L.N."/>
            <person name="Ayub Q."/>
            <person name="Ball E.V."/>
            <person name="Beal K."/>
            <person name="Bradley B.J."/>
            <person name="Chen Y."/>
            <person name="Clee C.M."/>
            <person name="Fitzgerald S."/>
            <person name="Graves T.A."/>
            <person name="Gu Y."/>
            <person name="Heath P."/>
            <person name="Heger A."/>
            <person name="Karakoc E."/>
            <person name="Kolb-Kokocinski A."/>
            <person name="Laird G.K."/>
            <person name="Lunter G."/>
            <person name="Meader S."/>
            <person name="Mort M."/>
            <person name="Mullikin J.C."/>
            <person name="Munch K."/>
            <person name="O'Connor T.D."/>
            <person name="Phillips A.D."/>
            <person name="Prado-Martinez J."/>
            <person name="Rogers A.S."/>
            <person name="Sajjadian S."/>
            <person name="Schmidt D."/>
            <person name="Shaw K."/>
            <person name="Simpson J.T."/>
            <person name="Stenson P.D."/>
            <person name="Turner D.J."/>
            <person name="Vigilant L."/>
            <person name="Vilella A.J."/>
            <person name="Whitener W."/>
            <person name="Zhu B."/>
            <person name="Cooper D.N."/>
            <person name="de Jong P."/>
            <person name="Dermitzakis E.T."/>
            <person name="Eichler E.E."/>
            <person name="Flicek P."/>
            <person name="Goldman N."/>
            <person name="Mundy N.I."/>
            <person name="Ning Z."/>
            <person name="Odom D.T."/>
            <person name="Ponting C.P."/>
            <person name="Quail M.A."/>
            <person name="Ryder O.A."/>
            <person name="Searle S.M."/>
            <person name="Warren W.C."/>
            <person name="Wilson R.K."/>
            <person name="Schierup M.H."/>
            <person name="Rogers J."/>
            <person name="Tyler-Smith C."/>
            <person name="Durbin R."/>
        </authorList>
    </citation>
    <scope>NUCLEOTIDE SEQUENCE [LARGE SCALE GENOMIC DNA]</scope>
</reference>
<keyword evidence="2" id="KW-1185">Reference proteome</keyword>
<dbReference type="InParanoid" id="A0A2I2Y1V7"/>
<dbReference type="STRING" id="9593.ENSGGOP00000028879"/>
<reference evidence="1" key="4">
    <citation type="submission" date="2025-09" db="UniProtKB">
        <authorList>
            <consortium name="Ensembl"/>
        </authorList>
    </citation>
    <scope>IDENTIFICATION</scope>
</reference>
<dbReference type="OMA" id="AGIVRSW"/>
<dbReference type="AlphaFoldDB" id="A0A2I2Y1V7"/>
<dbReference type="EMBL" id="CABD030031713">
    <property type="status" value="NOT_ANNOTATED_CDS"/>
    <property type="molecule type" value="Genomic_DNA"/>
</dbReference>
<dbReference type="Proteomes" id="UP000001519">
    <property type="component" value="Chromosome 4"/>
</dbReference>
<evidence type="ECO:0000313" key="2">
    <source>
        <dbReference type="Proteomes" id="UP000001519"/>
    </source>
</evidence>
<sequence length="51" mass="5584">MAAAVRQDLAQLMNSSGSHKDLAGKTLFSFGIVAGIVRSWKKPFSYLEQNN</sequence>
<protein>
    <submittedName>
        <fullName evidence="1">Uncharacterized protein</fullName>
    </submittedName>
</protein>
<name>A0A2I2Y1V7_GORGO</name>
<dbReference type="Bgee" id="ENSGGOG00000039030">
    <property type="expression patterns" value="Expressed in testis and 5 other cell types or tissues"/>
</dbReference>
<evidence type="ECO:0000313" key="1">
    <source>
        <dbReference type="Ensembl" id="ENSGGOP00000028879.1"/>
    </source>
</evidence>